<dbReference type="SMART" id="SM00474">
    <property type="entry name" value="35EXOc"/>
    <property type="match status" value="1"/>
</dbReference>
<dbReference type="CDD" id="cd06142">
    <property type="entry name" value="RNaseD_exo"/>
    <property type="match status" value="1"/>
</dbReference>
<dbReference type="InterPro" id="IPR002562">
    <property type="entry name" value="3'-5'_exonuclease_dom"/>
</dbReference>
<dbReference type="SMART" id="SM00341">
    <property type="entry name" value="HRDC"/>
    <property type="match status" value="1"/>
</dbReference>
<comment type="caution">
    <text evidence="8">The sequence shown here is derived from an EMBL/GenBank/DDBJ whole genome shotgun (WGS) entry which is preliminary data.</text>
</comment>
<dbReference type="InterPro" id="IPR051086">
    <property type="entry name" value="RNase_D-like"/>
</dbReference>
<comment type="function">
    <text evidence="6">Exonuclease involved in the 3' processing of various precursor tRNAs. Initiates hydrolysis at the 3'-terminus of an RNA molecule and releases 5'-mononucleotides.</text>
</comment>
<dbReference type="InterPro" id="IPR036397">
    <property type="entry name" value="RNaseH_sf"/>
</dbReference>
<feature type="domain" description="HRDC" evidence="7">
    <location>
        <begin position="214"/>
        <end position="294"/>
    </location>
</feature>
<dbReference type="GO" id="GO:0033890">
    <property type="term" value="F:ribonuclease D activity"/>
    <property type="evidence" value="ECO:0007669"/>
    <property type="project" value="UniProtKB-EC"/>
</dbReference>
<dbReference type="Proteomes" id="UP001255917">
    <property type="component" value="Unassembled WGS sequence"/>
</dbReference>
<evidence type="ECO:0000256" key="4">
    <source>
        <dbReference type="ARBA" id="ARBA00022801"/>
    </source>
</evidence>
<dbReference type="InterPro" id="IPR006292">
    <property type="entry name" value="RNase_D"/>
</dbReference>
<dbReference type="Pfam" id="PF00570">
    <property type="entry name" value="HRDC"/>
    <property type="match status" value="1"/>
</dbReference>
<dbReference type="HAMAP" id="MF_01899">
    <property type="entry name" value="RNase_D"/>
    <property type="match status" value="1"/>
</dbReference>
<keyword evidence="1 6" id="KW-0963">Cytoplasm</keyword>
<dbReference type="Gene3D" id="1.10.150.80">
    <property type="entry name" value="HRDC domain"/>
    <property type="match status" value="2"/>
</dbReference>
<evidence type="ECO:0000256" key="3">
    <source>
        <dbReference type="ARBA" id="ARBA00022722"/>
    </source>
</evidence>
<dbReference type="PROSITE" id="PS50967">
    <property type="entry name" value="HRDC"/>
    <property type="match status" value="1"/>
</dbReference>
<dbReference type="EC" id="3.1.13.5" evidence="6"/>
<sequence>MTLNPEIRWIDTPAALDAACAEVARADVIALDTEFFRENTFHPVPALIQFAAGGPAFLVDPQEVACTEAFRRLLAEGPLKLLHASSEDLEVFAHWAEVPVAPLVDTQVAQSLLGEVPSMGYQKLVAHWTGETLPKDETRSNWLLRPLSESQLRYAALDVVFLLGVWEQQRASLERLGRMAWVEADCAALVAQTTRSETADGQWYLRHRQLWRLTPRQVEAYRRLTIWREGEARRRDVPRGWLVPDRLLYAIAEQLPENRFELARVEDLKPALIKREGDDLLRLVREALQVDEEALPPAPLSPMTPAFKKRLKALKAVVNAEAEALGVAPEVLLKRRELEALVSADLRGEPLPLPGGWRGDRLATGLAAALEEASR</sequence>
<dbReference type="InterPro" id="IPR010997">
    <property type="entry name" value="HRDC-like_sf"/>
</dbReference>
<keyword evidence="3 6" id="KW-0540">Nuclease</keyword>
<keyword evidence="5 6" id="KW-0269">Exonuclease</keyword>
<dbReference type="RefSeq" id="WP_315585493.1">
    <property type="nucleotide sequence ID" value="NZ_JAVXUR010000001.1"/>
</dbReference>
<reference evidence="9" key="1">
    <citation type="submission" date="2023-07" db="EMBL/GenBank/DDBJ databases">
        <title>Substrates and metabolic shifts associated with increased methane emissions in unrestored hypersaline salterns.</title>
        <authorList>
            <person name="Bueno De Mesquita C.P."/>
            <person name="Tringe S.G."/>
        </authorList>
    </citation>
    <scope>NUCLEOTIDE SEQUENCE [LARGE SCALE GENOMIC DNA]</scope>
    <source>
        <strain evidence="9">I4</strain>
    </source>
</reference>
<dbReference type="InterPro" id="IPR002121">
    <property type="entry name" value="HRDC_dom"/>
</dbReference>
<dbReference type="InterPro" id="IPR012337">
    <property type="entry name" value="RNaseH-like_sf"/>
</dbReference>
<keyword evidence="2 6" id="KW-0819">tRNA processing</keyword>
<dbReference type="PANTHER" id="PTHR47649">
    <property type="entry name" value="RIBONUCLEASE D"/>
    <property type="match status" value="1"/>
</dbReference>
<protein>
    <recommendedName>
        <fullName evidence="6">Ribonuclease D</fullName>
        <shortName evidence="6">RNase D</shortName>
        <ecNumber evidence="6">3.1.13.5</ecNumber>
    </recommendedName>
</protein>
<comment type="subcellular location">
    <subcellularLocation>
        <location evidence="6">Cytoplasm</location>
    </subcellularLocation>
</comment>
<dbReference type="SUPFAM" id="SSF53098">
    <property type="entry name" value="Ribonuclease H-like"/>
    <property type="match status" value="1"/>
</dbReference>
<dbReference type="EMBL" id="JAVXUR010000001">
    <property type="protein sequence ID" value="MDT8878577.1"/>
    <property type="molecule type" value="Genomic_DNA"/>
</dbReference>
<gene>
    <name evidence="6 8" type="primary">rnd</name>
    <name evidence="8" type="ORF">RSO68_03730</name>
</gene>
<evidence type="ECO:0000256" key="6">
    <source>
        <dbReference type="HAMAP-Rule" id="MF_01899"/>
    </source>
</evidence>
<dbReference type="PANTHER" id="PTHR47649:SF1">
    <property type="entry name" value="RIBONUCLEASE D"/>
    <property type="match status" value="1"/>
</dbReference>
<dbReference type="InterPro" id="IPR044876">
    <property type="entry name" value="HRDC_dom_sf"/>
</dbReference>
<dbReference type="SUPFAM" id="SSF47819">
    <property type="entry name" value="HRDC-like"/>
    <property type="match status" value="2"/>
</dbReference>
<keyword evidence="4 6" id="KW-0378">Hydrolase</keyword>
<name>A0ABU3NBT6_9GAMM</name>
<evidence type="ECO:0000256" key="5">
    <source>
        <dbReference type="ARBA" id="ARBA00022839"/>
    </source>
</evidence>
<dbReference type="NCBIfam" id="TIGR01388">
    <property type="entry name" value="rnd"/>
    <property type="match status" value="1"/>
</dbReference>
<comment type="cofactor">
    <cofactor evidence="6">
        <name>a divalent metal cation</name>
        <dbReference type="ChEBI" id="CHEBI:60240"/>
    </cofactor>
</comment>
<keyword evidence="9" id="KW-1185">Reference proteome</keyword>
<dbReference type="Pfam" id="PF01612">
    <property type="entry name" value="DNA_pol_A_exo1"/>
    <property type="match status" value="1"/>
</dbReference>
<dbReference type="Gene3D" id="3.30.420.10">
    <property type="entry name" value="Ribonuclease H-like superfamily/Ribonuclease H"/>
    <property type="match status" value="1"/>
</dbReference>
<comment type="similarity">
    <text evidence="6">Belongs to the RNase D family.</text>
</comment>
<accession>A0ABU3NBT6</accession>
<evidence type="ECO:0000256" key="1">
    <source>
        <dbReference type="ARBA" id="ARBA00022490"/>
    </source>
</evidence>
<evidence type="ECO:0000313" key="8">
    <source>
        <dbReference type="EMBL" id="MDT8878577.1"/>
    </source>
</evidence>
<evidence type="ECO:0000313" key="9">
    <source>
        <dbReference type="Proteomes" id="UP001255917"/>
    </source>
</evidence>
<organism evidence="8 9">
    <name type="scientific">Halomonas saccharevitans</name>
    <dbReference type="NCBI Taxonomy" id="416872"/>
    <lineage>
        <taxon>Bacteria</taxon>
        <taxon>Pseudomonadati</taxon>
        <taxon>Pseudomonadota</taxon>
        <taxon>Gammaproteobacteria</taxon>
        <taxon>Oceanospirillales</taxon>
        <taxon>Halomonadaceae</taxon>
        <taxon>Halomonas</taxon>
    </lineage>
</organism>
<proteinExistence type="inferred from homology"/>
<comment type="catalytic activity">
    <reaction evidence="6">
        <text>Exonucleolytic cleavage that removes extra residues from the 3'-terminus of tRNA to produce 5'-mononucleotides.</text>
        <dbReference type="EC" id="3.1.13.5"/>
    </reaction>
</comment>
<evidence type="ECO:0000256" key="2">
    <source>
        <dbReference type="ARBA" id="ARBA00022694"/>
    </source>
</evidence>
<evidence type="ECO:0000259" key="7">
    <source>
        <dbReference type="PROSITE" id="PS50967"/>
    </source>
</evidence>